<reference evidence="4" key="1">
    <citation type="journal article" date="2019" name="Int. J. Syst. Evol. Microbiol.">
        <title>The Global Catalogue of Microorganisms (GCM) 10K type strain sequencing project: providing services to taxonomists for standard genome sequencing and annotation.</title>
        <authorList>
            <consortium name="The Broad Institute Genomics Platform"/>
            <consortium name="The Broad Institute Genome Sequencing Center for Infectious Disease"/>
            <person name="Wu L."/>
            <person name="Ma J."/>
        </authorList>
    </citation>
    <scope>NUCLEOTIDE SEQUENCE [LARGE SCALE GENOMIC DNA]</scope>
    <source>
        <strain evidence="4">KCTC 33842</strain>
    </source>
</reference>
<dbReference type="SMART" id="SM00471">
    <property type="entry name" value="HDc"/>
    <property type="match status" value="1"/>
</dbReference>
<dbReference type="InterPro" id="IPR003607">
    <property type="entry name" value="HD/PDEase_dom"/>
</dbReference>
<evidence type="ECO:0000313" key="3">
    <source>
        <dbReference type="EMBL" id="MFD2608924.1"/>
    </source>
</evidence>
<feature type="region of interest" description="Disordered" evidence="1">
    <location>
        <begin position="1"/>
        <end position="37"/>
    </location>
</feature>
<protein>
    <submittedName>
        <fullName evidence="3">HD domain-containing protein</fullName>
    </submittedName>
</protein>
<accession>A0ABW5P0Z1</accession>
<dbReference type="Proteomes" id="UP001597475">
    <property type="component" value="Unassembled WGS sequence"/>
</dbReference>
<dbReference type="Pfam" id="PF01966">
    <property type="entry name" value="HD"/>
    <property type="match status" value="1"/>
</dbReference>
<dbReference type="PANTHER" id="PTHR45228">
    <property type="entry name" value="CYCLIC DI-GMP PHOSPHODIESTERASE TM_0186-RELATED"/>
    <property type="match status" value="1"/>
</dbReference>
<sequence>MFRRPRPPQPPPPDSGELLAGQRTSGSRSAPAPVRAEDQEATHVLSELLARPTLEGVLEGALAHAVTMLGGDMRGYAVIRRGQDEVAAVHGYPRALIGVPLSGPWSQMRTRVLPTGATDLYESNPPELHATLDTCGMKNVTLTVVLPISDRGRNLGALVLDRCGPEGITPGAQEAVTRWATAVAPLLGLLESREQWRLAAQRITRAVVEAVESREFDSVGHSAAVADHALRLGRALNLSGRELDELWFAATMHDLGKVHGEEGHALVGANFLHGVGLLSEAQKAVRHHHERWDGQGGPGGLIGEDIPLYARILAASDACVHGGVAALHAGSGSSLDPRLCALLEKELRRTQTLAPEPPSA</sequence>
<keyword evidence="4" id="KW-1185">Reference proteome</keyword>
<evidence type="ECO:0000256" key="1">
    <source>
        <dbReference type="SAM" id="MobiDB-lite"/>
    </source>
</evidence>
<name>A0ABW5P0Z1_9DEIO</name>
<dbReference type="InterPro" id="IPR006674">
    <property type="entry name" value="HD_domain"/>
</dbReference>
<dbReference type="CDD" id="cd00077">
    <property type="entry name" value="HDc"/>
    <property type="match status" value="1"/>
</dbReference>
<feature type="domain" description="HD-GYP" evidence="2">
    <location>
        <begin position="169"/>
        <end position="360"/>
    </location>
</feature>
<gene>
    <name evidence="3" type="ORF">ACFSR9_05635</name>
</gene>
<evidence type="ECO:0000259" key="2">
    <source>
        <dbReference type="PROSITE" id="PS51832"/>
    </source>
</evidence>
<dbReference type="EMBL" id="JBHUMK010000021">
    <property type="protein sequence ID" value="MFD2608924.1"/>
    <property type="molecule type" value="Genomic_DNA"/>
</dbReference>
<dbReference type="InterPro" id="IPR037522">
    <property type="entry name" value="HD_GYP_dom"/>
</dbReference>
<dbReference type="SUPFAM" id="SSF109604">
    <property type="entry name" value="HD-domain/PDEase-like"/>
    <property type="match status" value="1"/>
</dbReference>
<dbReference type="RefSeq" id="WP_386843882.1">
    <property type="nucleotide sequence ID" value="NZ_JBHUMK010000021.1"/>
</dbReference>
<dbReference type="PROSITE" id="PS51832">
    <property type="entry name" value="HD_GYP"/>
    <property type="match status" value="1"/>
</dbReference>
<dbReference type="SUPFAM" id="SSF55781">
    <property type="entry name" value="GAF domain-like"/>
    <property type="match status" value="1"/>
</dbReference>
<organism evidence="3 4">
    <name type="scientific">Deinococcus taklimakanensis</name>
    <dbReference type="NCBI Taxonomy" id="536443"/>
    <lineage>
        <taxon>Bacteria</taxon>
        <taxon>Thermotogati</taxon>
        <taxon>Deinococcota</taxon>
        <taxon>Deinococci</taxon>
        <taxon>Deinococcales</taxon>
        <taxon>Deinococcaceae</taxon>
        <taxon>Deinococcus</taxon>
    </lineage>
</organism>
<dbReference type="PANTHER" id="PTHR45228:SF4">
    <property type="entry name" value="LIPOPROTEIN"/>
    <property type="match status" value="1"/>
</dbReference>
<comment type="caution">
    <text evidence="3">The sequence shown here is derived from an EMBL/GenBank/DDBJ whole genome shotgun (WGS) entry which is preliminary data.</text>
</comment>
<evidence type="ECO:0000313" key="4">
    <source>
        <dbReference type="Proteomes" id="UP001597475"/>
    </source>
</evidence>
<proteinExistence type="predicted"/>
<dbReference type="Gene3D" id="1.10.3210.10">
    <property type="entry name" value="Hypothetical protein af1432"/>
    <property type="match status" value="1"/>
</dbReference>
<dbReference type="InterPro" id="IPR052020">
    <property type="entry name" value="Cyclic_di-GMP/3'3'-cGAMP_PDE"/>
</dbReference>